<dbReference type="Proteomes" id="UP000499080">
    <property type="component" value="Unassembled WGS sequence"/>
</dbReference>
<dbReference type="EMBL" id="BGPR01023715">
    <property type="protein sequence ID" value="GBN91114.1"/>
    <property type="molecule type" value="Genomic_DNA"/>
</dbReference>
<gene>
    <name evidence="1" type="ORF">AVEN_66910_1</name>
</gene>
<dbReference type="AlphaFoldDB" id="A0A4Y2SS46"/>
<name>A0A4Y2SS46_ARAVE</name>
<reference evidence="1 2" key="1">
    <citation type="journal article" date="2019" name="Sci. Rep.">
        <title>Orb-weaving spider Araneus ventricosus genome elucidates the spidroin gene catalogue.</title>
        <authorList>
            <person name="Kono N."/>
            <person name="Nakamura H."/>
            <person name="Ohtoshi R."/>
            <person name="Moran D.A.P."/>
            <person name="Shinohara A."/>
            <person name="Yoshida Y."/>
            <person name="Fujiwara M."/>
            <person name="Mori M."/>
            <person name="Tomita M."/>
            <person name="Arakawa K."/>
        </authorList>
    </citation>
    <scope>NUCLEOTIDE SEQUENCE [LARGE SCALE GENOMIC DNA]</scope>
</reference>
<evidence type="ECO:0000313" key="2">
    <source>
        <dbReference type="Proteomes" id="UP000499080"/>
    </source>
</evidence>
<accession>A0A4Y2SS46</accession>
<organism evidence="1 2">
    <name type="scientific">Araneus ventricosus</name>
    <name type="common">Orbweaver spider</name>
    <name type="synonym">Epeira ventricosa</name>
    <dbReference type="NCBI Taxonomy" id="182803"/>
    <lineage>
        <taxon>Eukaryota</taxon>
        <taxon>Metazoa</taxon>
        <taxon>Ecdysozoa</taxon>
        <taxon>Arthropoda</taxon>
        <taxon>Chelicerata</taxon>
        <taxon>Arachnida</taxon>
        <taxon>Araneae</taxon>
        <taxon>Araneomorphae</taxon>
        <taxon>Entelegynae</taxon>
        <taxon>Araneoidea</taxon>
        <taxon>Araneidae</taxon>
        <taxon>Araneus</taxon>
    </lineage>
</organism>
<sequence length="94" mass="10672">MSIFKASSSDKRGALASKPRIRFTDCKCFSLCEEDTIGRAFEENEVCSPCSSTLLCHELIEAFLTSWLGAQVVPASKSFRFQKRWRQKQQMVGM</sequence>
<keyword evidence="2" id="KW-1185">Reference proteome</keyword>
<evidence type="ECO:0000313" key="1">
    <source>
        <dbReference type="EMBL" id="GBN91114.1"/>
    </source>
</evidence>
<comment type="caution">
    <text evidence="1">The sequence shown here is derived from an EMBL/GenBank/DDBJ whole genome shotgun (WGS) entry which is preliminary data.</text>
</comment>
<protein>
    <submittedName>
        <fullName evidence="1">Uncharacterized protein</fullName>
    </submittedName>
</protein>
<proteinExistence type="predicted"/>